<dbReference type="InterPro" id="IPR016181">
    <property type="entry name" value="Acyl_CoA_acyltransferase"/>
</dbReference>
<dbReference type="EMBL" id="CADCWH010000305">
    <property type="protein sequence ID" value="CAA9564267.1"/>
    <property type="molecule type" value="Genomic_DNA"/>
</dbReference>
<gene>
    <name evidence="2" type="ORF">AVDCRST_MAG70-1911</name>
</gene>
<protein>
    <recommendedName>
        <fullName evidence="1">N-acetyltransferase domain-containing protein</fullName>
    </recommendedName>
</protein>
<dbReference type="GO" id="GO:0016747">
    <property type="term" value="F:acyltransferase activity, transferring groups other than amino-acyl groups"/>
    <property type="evidence" value="ECO:0007669"/>
    <property type="project" value="InterPro"/>
</dbReference>
<dbReference type="Gene3D" id="3.40.630.30">
    <property type="match status" value="2"/>
</dbReference>
<evidence type="ECO:0000259" key="1">
    <source>
        <dbReference type="PROSITE" id="PS51186"/>
    </source>
</evidence>
<proteinExistence type="predicted"/>
<dbReference type="Pfam" id="PF00583">
    <property type="entry name" value="Acetyltransf_1"/>
    <property type="match status" value="1"/>
</dbReference>
<dbReference type="InterPro" id="IPR000182">
    <property type="entry name" value="GNAT_dom"/>
</dbReference>
<feature type="domain" description="N-acetyltransferase" evidence="1">
    <location>
        <begin position="2"/>
        <end position="152"/>
    </location>
</feature>
<dbReference type="PROSITE" id="PS51186">
    <property type="entry name" value="GNAT"/>
    <property type="match status" value="1"/>
</dbReference>
<evidence type="ECO:0000313" key="2">
    <source>
        <dbReference type="EMBL" id="CAA9564267.1"/>
    </source>
</evidence>
<organism evidence="2">
    <name type="scientific">uncultured Thermomicrobiales bacterium</name>
    <dbReference type="NCBI Taxonomy" id="1645740"/>
    <lineage>
        <taxon>Bacteria</taxon>
        <taxon>Pseudomonadati</taxon>
        <taxon>Thermomicrobiota</taxon>
        <taxon>Thermomicrobia</taxon>
        <taxon>Thermomicrobiales</taxon>
        <taxon>environmental samples</taxon>
    </lineage>
</organism>
<reference evidence="2" key="1">
    <citation type="submission" date="2020-02" db="EMBL/GenBank/DDBJ databases">
        <authorList>
            <person name="Meier V. D."/>
        </authorList>
    </citation>
    <scope>NUCLEOTIDE SEQUENCE</scope>
    <source>
        <strain evidence="2">AVDCRST_MAG70</strain>
    </source>
</reference>
<dbReference type="AlphaFoldDB" id="A0A6J4V144"/>
<sequence length="343" mass="37830">MPGLRTVRTVHRLDQPDSLLENYSSLRHGIRSLLPFSPGRPRVFVARTRDAIVGFADFQPTLPDQRWILTGLGVVPDVRHQYIRQTLLSRGIVEAGQVGVKRLFVRLAPDNDVYEAAASCGFAPYAEEVVLSTTAPTFRAPTRSLRMQEPSDTWAIHQLYNQAVPKQVQLAEALTSHRWELPVSRAAAGCLVRGWVIDEDHQVIGYARTASSRGTHVIEVIGTPGRRDVAEALVDGVLASLATRSVRRVYCAVRGYQSELIDLFRGRGFAERWTQRLMVTYTTASVRSVATEVVPLSAEALERVPRRVPTFLQGNVGPSPERMGISGEGHAPAWREPAAIGPG</sequence>
<name>A0A6J4V144_9BACT</name>
<accession>A0A6J4V144</accession>
<dbReference type="SUPFAM" id="SSF55729">
    <property type="entry name" value="Acyl-CoA N-acyltransferases (Nat)"/>
    <property type="match status" value="1"/>
</dbReference>